<protein>
    <submittedName>
        <fullName evidence="1">Uncharacterized protein</fullName>
    </submittedName>
</protein>
<gene>
    <name evidence="1" type="ORF">QA636_24360</name>
</gene>
<accession>A0ABY8J7L5</accession>
<evidence type="ECO:0000313" key="2">
    <source>
        <dbReference type="Proteomes" id="UP001221546"/>
    </source>
</evidence>
<evidence type="ECO:0000313" key="1">
    <source>
        <dbReference type="EMBL" id="WFU60679.1"/>
    </source>
</evidence>
<sequence length="46" mass="5082">MQMHMDAVALPVNPPDAIEEAELPIQNIENNPMQRCRLLPALGKAT</sequence>
<name>A0ABY8J7L5_9BRAD</name>
<reference evidence="1 2" key="1">
    <citation type="submission" date="2023-04" db="EMBL/GenBank/DDBJ databases">
        <title>Australian commercial rhizobial inoculants.</title>
        <authorList>
            <person name="Kohlmeier M.G."/>
            <person name="O'Hara G.W."/>
            <person name="Colombi E."/>
            <person name="Ramsay J.P."/>
            <person name="Terpolilli J."/>
        </authorList>
    </citation>
    <scope>NUCLEOTIDE SEQUENCE [LARGE SCALE GENOMIC DNA]</scope>
    <source>
        <strain evidence="1 2">CB627</strain>
    </source>
</reference>
<dbReference type="Proteomes" id="UP001221546">
    <property type="component" value="Chromosome"/>
</dbReference>
<keyword evidence="2" id="KW-1185">Reference proteome</keyword>
<dbReference type="RefSeq" id="WP_253639905.1">
    <property type="nucleotide sequence ID" value="NZ_CP121646.1"/>
</dbReference>
<dbReference type="EMBL" id="CP121646">
    <property type="protein sequence ID" value="WFU60679.1"/>
    <property type="molecule type" value="Genomic_DNA"/>
</dbReference>
<organism evidence="1 2">
    <name type="scientific">Bradyrhizobium brasilense</name>
    <dbReference type="NCBI Taxonomy" id="1419277"/>
    <lineage>
        <taxon>Bacteria</taxon>
        <taxon>Pseudomonadati</taxon>
        <taxon>Pseudomonadota</taxon>
        <taxon>Alphaproteobacteria</taxon>
        <taxon>Hyphomicrobiales</taxon>
        <taxon>Nitrobacteraceae</taxon>
        <taxon>Bradyrhizobium</taxon>
    </lineage>
</organism>
<proteinExistence type="predicted"/>